<dbReference type="AlphaFoldDB" id="A0ABD1QXG7"/>
<sequence>MHALSKEHSFAQGPLPLRLGHLAASSSCSTASLKDLPHWDSTNLQLPPPMEHSFAQGPLPLGLNHLTASSSHGAQLRSRASPTRTRPPHSFLLPWSTVSLKGLSH</sequence>
<name>A0ABD1QXG7_9LAMI</name>
<keyword evidence="3" id="KW-1185">Reference proteome</keyword>
<protein>
    <submittedName>
        <fullName evidence="2">Uncharacterized protein</fullName>
    </submittedName>
</protein>
<organism evidence="2 3">
    <name type="scientific">Abeliophyllum distichum</name>
    <dbReference type="NCBI Taxonomy" id="126358"/>
    <lineage>
        <taxon>Eukaryota</taxon>
        <taxon>Viridiplantae</taxon>
        <taxon>Streptophyta</taxon>
        <taxon>Embryophyta</taxon>
        <taxon>Tracheophyta</taxon>
        <taxon>Spermatophyta</taxon>
        <taxon>Magnoliopsida</taxon>
        <taxon>eudicotyledons</taxon>
        <taxon>Gunneridae</taxon>
        <taxon>Pentapetalae</taxon>
        <taxon>asterids</taxon>
        <taxon>lamiids</taxon>
        <taxon>Lamiales</taxon>
        <taxon>Oleaceae</taxon>
        <taxon>Forsythieae</taxon>
        <taxon>Abeliophyllum</taxon>
    </lineage>
</organism>
<comment type="caution">
    <text evidence="2">The sequence shown here is derived from an EMBL/GenBank/DDBJ whole genome shotgun (WGS) entry which is preliminary data.</text>
</comment>
<proteinExistence type="predicted"/>
<evidence type="ECO:0000313" key="2">
    <source>
        <dbReference type="EMBL" id="KAL2480569.1"/>
    </source>
</evidence>
<reference evidence="3" key="1">
    <citation type="submission" date="2024-07" db="EMBL/GenBank/DDBJ databases">
        <title>Two chromosome-level genome assemblies of Korean endemic species Abeliophyllum distichum and Forsythia ovata (Oleaceae).</title>
        <authorList>
            <person name="Jang H."/>
        </authorList>
    </citation>
    <scope>NUCLEOTIDE SEQUENCE [LARGE SCALE GENOMIC DNA]</scope>
</reference>
<gene>
    <name evidence="2" type="ORF">Adt_33535</name>
</gene>
<evidence type="ECO:0000256" key="1">
    <source>
        <dbReference type="SAM" id="MobiDB-lite"/>
    </source>
</evidence>
<dbReference type="EMBL" id="JBFOLK010000010">
    <property type="protein sequence ID" value="KAL2480569.1"/>
    <property type="molecule type" value="Genomic_DNA"/>
</dbReference>
<dbReference type="Proteomes" id="UP001604336">
    <property type="component" value="Unassembled WGS sequence"/>
</dbReference>
<accession>A0ABD1QXG7</accession>
<evidence type="ECO:0000313" key="3">
    <source>
        <dbReference type="Proteomes" id="UP001604336"/>
    </source>
</evidence>
<feature type="region of interest" description="Disordered" evidence="1">
    <location>
        <begin position="62"/>
        <end position="89"/>
    </location>
</feature>